<dbReference type="InterPro" id="IPR005024">
    <property type="entry name" value="Snf7_fam"/>
</dbReference>
<evidence type="ECO:0000256" key="1">
    <source>
        <dbReference type="ARBA" id="ARBA00004177"/>
    </source>
</evidence>
<dbReference type="EMBL" id="CP058607">
    <property type="protein sequence ID" value="QLG72573.1"/>
    <property type="molecule type" value="Genomic_DNA"/>
</dbReference>
<comment type="subcellular location">
    <subcellularLocation>
        <location evidence="1">Endosome</location>
    </subcellularLocation>
</comment>
<protein>
    <recommendedName>
        <fullName evidence="4">Vacuolar-sorting protein SNF7</fullName>
    </recommendedName>
    <alternativeName>
        <fullName evidence="5">Vacuolar protein-sorting-associated protein 32</fullName>
    </alternativeName>
</protein>
<dbReference type="KEGG" id="zmk:HG535_0D02810"/>
<dbReference type="PANTHER" id="PTHR22761:SF10">
    <property type="entry name" value="GH13992P"/>
    <property type="match status" value="1"/>
</dbReference>
<keyword evidence="3" id="KW-0967">Endosome</keyword>
<keyword evidence="9" id="KW-1185">Reference proteome</keyword>
<comment type="similarity">
    <text evidence="2">Belongs to the SNF7 family.</text>
</comment>
<dbReference type="Proteomes" id="UP000509704">
    <property type="component" value="Chromosome 4"/>
</dbReference>
<dbReference type="PANTHER" id="PTHR22761">
    <property type="entry name" value="CHARGED MULTIVESICULAR BODY PROTEIN"/>
    <property type="match status" value="1"/>
</dbReference>
<name>A0A7H9B252_ZYGMR</name>
<evidence type="ECO:0000256" key="6">
    <source>
        <dbReference type="SAM" id="Coils"/>
    </source>
</evidence>
<feature type="region of interest" description="Disordered" evidence="7">
    <location>
        <begin position="175"/>
        <end position="230"/>
    </location>
</feature>
<dbReference type="Gene3D" id="6.10.250.1710">
    <property type="match status" value="1"/>
</dbReference>
<dbReference type="Gene3D" id="1.10.287.1060">
    <property type="entry name" value="ESAT-6-like"/>
    <property type="match status" value="1"/>
</dbReference>
<dbReference type="GO" id="GO:0006900">
    <property type="term" value="P:vesicle budding from membrane"/>
    <property type="evidence" value="ECO:0007669"/>
    <property type="project" value="TreeGrafter"/>
</dbReference>
<evidence type="ECO:0000256" key="7">
    <source>
        <dbReference type="SAM" id="MobiDB-lite"/>
    </source>
</evidence>
<proteinExistence type="inferred from homology"/>
<dbReference type="GeneID" id="59236297"/>
<reference evidence="8 9" key="1">
    <citation type="submission" date="2020-07" db="EMBL/GenBank/DDBJ databases">
        <title>The yeast mating-type switching endonuclease HO is a domesticated member of an unorthodox homing genetic element family.</title>
        <authorList>
            <person name="Coughlan A.Y."/>
            <person name="Lombardi L."/>
            <person name="Braun-Galleani S."/>
            <person name="Martos A.R."/>
            <person name="Galeote V."/>
            <person name="Bigey F."/>
            <person name="Dequin S."/>
            <person name="Byrne K.P."/>
            <person name="Wolfe K.H."/>
        </authorList>
    </citation>
    <scope>NUCLEOTIDE SEQUENCE [LARGE SCALE GENOMIC DNA]</scope>
    <source>
        <strain evidence="8 9">NRRL Y-6702</strain>
    </source>
</reference>
<dbReference type="GO" id="GO:0000815">
    <property type="term" value="C:ESCRT III complex"/>
    <property type="evidence" value="ECO:0007669"/>
    <property type="project" value="TreeGrafter"/>
</dbReference>
<evidence type="ECO:0000313" key="8">
    <source>
        <dbReference type="EMBL" id="QLG72573.1"/>
    </source>
</evidence>
<dbReference type="RefSeq" id="XP_037144301.1">
    <property type="nucleotide sequence ID" value="XM_037288406.1"/>
</dbReference>
<evidence type="ECO:0000313" key="9">
    <source>
        <dbReference type="Proteomes" id="UP000509704"/>
    </source>
</evidence>
<dbReference type="GO" id="GO:0005771">
    <property type="term" value="C:multivesicular body"/>
    <property type="evidence" value="ECO:0007669"/>
    <property type="project" value="TreeGrafter"/>
</dbReference>
<dbReference type="AlphaFoldDB" id="A0A7H9B252"/>
<feature type="compositionally biased region" description="Basic and acidic residues" evidence="7">
    <location>
        <begin position="193"/>
        <end position="208"/>
    </location>
</feature>
<dbReference type="OrthoDB" id="5592979at2759"/>
<sequence length="230" mass="26145">MLSYFFGGSNGSSAKSKDLPKKAIVELREQINLLSKKQSHLQTQIVNQENEARTFLSKNNKNMAKNSLKKKKIYEAQSAKLDGQIDLLEQQLFSIESANLNLETMRAMKQGAKAMKTMHNGLDIDKVDETMDEIREQVELGEEISDAISRPMYTGVNEVDEDELDEELDMLAQESVPVKETKATEQMNLPNVPDDKIKSTSREELSKEAEDEEDEDERALRELQMEMGLQ</sequence>
<feature type="coiled-coil region" evidence="6">
    <location>
        <begin position="24"/>
        <end position="91"/>
    </location>
</feature>
<evidence type="ECO:0000256" key="2">
    <source>
        <dbReference type="ARBA" id="ARBA00006190"/>
    </source>
</evidence>
<gene>
    <name evidence="8" type="ORF">HG535_0D02810</name>
</gene>
<keyword evidence="6" id="KW-0175">Coiled coil</keyword>
<evidence type="ECO:0000256" key="3">
    <source>
        <dbReference type="ARBA" id="ARBA00022753"/>
    </source>
</evidence>
<dbReference type="GO" id="GO:0009898">
    <property type="term" value="C:cytoplasmic side of plasma membrane"/>
    <property type="evidence" value="ECO:0007669"/>
    <property type="project" value="TreeGrafter"/>
</dbReference>
<accession>A0A7H9B252</accession>
<organism evidence="8 9">
    <name type="scientific">Zygotorulaspora mrakii</name>
    <name type="common">Zygosaccharomyces mrakii</name>
    <dbReference type="NCBI Taxonomy" id="42260"/>
    <lineage>
        <taxon>Eukaryota</taxon>
        <taxon>Fungi</taxon>
        <taxon>Dikarya</taxon>
        <taxon>Ascomycota</taxon>
        <taxon>Saccharomycotina</taxon>
        <taxon>Saccharomycetes</taxon>
        <taxon>Saccharomycetales</taxon>
        <taxon>Saccharomycetaceae</taxon>
        <taxon>Zygotorulaspora</taxon>
    </lineage>
</organism>
<evidence type="ECO:0000256" key="5">
    <source>
        <dbReference type="ARBA" id="ARBA00042586"/>
    </source>
</evidence>
<dbReference type="Pfam" id="PF03357">
    <property type="entry name" value="Snf7"/>
    <property type="match status" value="1"/>
</dbReference>
<evidence type="ECO:0000256" key="4">
    <source>
        <dbReference type="ARBA" id="ARBA00040017"/>
    </source>
</evidence>
<dbReference type="GO" id="GO:0032511">
    <property type="term" value="P:late endosome to vacuole transport via multivesicular body sorting pathway"/>
    <property type="evidence" value="ECO:0007669"/>
    <property type="project" value="TreeGrafter"/>
</dbReference>